<proteinExistence type="predicted"/>
<gene>
    <name evidence="2" type="ORF">MNEG_1417</name>
</gene>
<feature type="transmembrane region" description="Helical" evidence="1">
    <location>
        <begin position="32"/>
        <end position="50"/>
    </location>
</feature>
<dbReference type="GeneID" id="25731705"/>
<name>A0A0D2LJC7_9CHLO</name>
<evidence type="ECO:0000313" key="3">
    <source>
        <dbReference type="Proteomes" id="UP000054498"/>
    </source>
</evidence>
<reference evidence="2 3" key="1">
    <citation type="journal article" date="2013" name="BMC Genomics">
        <title>Reconstruction of the lipid metabolism for the microalga Monoraphidium neglectum from its genome sequence reveals characteristics suitable for biofuel production.</title>
        <authorList>
            <person name="Bogen C."/>
            <person name="Al-Dilaimi A."/>
            <person name="Albersmeier A."/>
            <person name="Wichmann J."/>
            <person name="Grundmann M."/>
            <person name="Rupp O."/>
            <person name="Lauersen K.J."/>
            <person name="Blifernez-Klassen O."/>
            <person name="Kalinowski J."/>
            <person name="Goesmann A."/>
            <person name="Mussgnug J.H."/>
            <person name="Kruse O."/>
        </authorList>
    </citation>
    <scope>NUCLEOTIDE SEQUENCE [LARGE SCALE GENOMIC DNA]</scope>
    <source>
        <strain evidence="2 3">SAG 48.87</strain>
    </source>
</reference>
<keyword evidence="1" id="KW-0812">Transmembrane</keyword>
<dbReference type="AlphaFoldDB" id="A0A0D2LJC7"/>
<keyword evidence="1" id="KW-0472">Membrane</keyword>
<dbReference type="KEGG" id="mng:MNEG_1417"/>
<dbReference type="EMBL" id="KK100360">
    <property type="protein sequence ID" value="KIZ06529.1"/>
    <property type="molecule type" value="Genomic_DNA"/>
</dbReference>
<evidence type="ECO:0000313" key="2">
    <source>
        <dbReference type="EMBL" id="KIZ06529.1"/>
    </source>
</evidence>
<keyword evidence="3" id="KW-1185">Reference proteome</keyword>
<protein>
    <submittedName>
        <fullName evidence="2">Uncharacterized protein</fullName>
    </submittedName>
</protein>
<organism evidence="2 3">
    <name type="scientific">Monoraphidium neglectum</name>
    <dbReference type="NCBI Taxonomy" id="145388"/>
    <lineage>
        <taxon>Eukaryota</taxon>
        <taxon>Viridiplantae</taxon>
        <taxon>Chlorophyta</taxon>
        <taxon>core chlorophytes</taxon>
        <taxon>Chlorophyceae</taxon>
        <taxon>CS clade</taxon>
        <taxon>Sphaeropleales</taxon>
        <taxon>Selenastraceae</taxon>
        <taxon>Monoraphidium</taxon>
    </lineage>
</organism>
<keyword evidence="1" id="KW-1133">Transmembrane helix</keyword>
<evidence type="ECO:0000256" key="1">
    <source>
        <dbReference type="SAM" id="Phobius"/>
    </source>
</evidence>
<accession>A0A0D2LJC7</accession>
<dbReference type="Proteomes" id="UP000054498">
    <property type="component" value="Unassembled WGS sequence"/>
</dbReference>
<dbReference type="RefSeq" id="XP_013905548.1">
    <property type="nucleotide sequence ID" value="XM_014050094.1"/>
</dbReference>
<feature type="non-terminal residue" evidence="2">
    <location>
        <position position="174"/>
    </location>
</feature>
<sequence>MRSSNSSPALLAPGLLIEGAVPRRARRRWRRAAAGIACGAVLCLWALVSFRQQAGAVHGHGGAAIFLDQTPTGAQIEQLPSVTLSRSRHAQAGAAAAAPPGSRTSVAGLGEGDAGVFFSNHQSHAATLKTSNAAVGGGAERLAAANAAAAAVAAAAVQSQHQATEPGDPGAVPR</sequence>